<feature type="domain" description="AB hydrolase-1" evidence="2">
    <location>
        <begin position="28"/>
        <end position="143"/>
    </location>
</feature>
<evidence type="ECO:0000256" key="1">
    <source>
        <dbReference type="ARBA" id="ARBA00022801"/>
    </source>
</evidence>
<dbReference type="PANTHER" id="PTHR43329">
    <property type="entry name" value="EPOXIDE HYDROLASE"/>
    <property type="match status" value="1"/>
</dbReference>
<evidence type="ECO:0000259" key="2">
    <source>
        <dbReference type="Pfam" id="PF00561"/>
    </source>
</evidence>
<dbReference type="InterPro" id="IPR000639">
    <property type="entry name" value="Epox_hydrolase-like"/>
</dbReference>
<sequence>MEPAVTSAITLGEHTFDVTTAGPADGTPVVLLHGFPETSACWRPVLPRLAQYRVIAPSQRGYSPGARPVGVENYTVDRLGGDVVALLDHFGIRSAHLVGHDWGAAVAWWTAARHPDRVESLTAVSVPHSSAFSWGLRDDPDQQTRSRYIGIFRHGDSAERALLPDGGKRLRDMFAGAVDPELVDEHVRVLTEPGALTAALSWYRAMGREFTDVPAITVPTTYVWSNRDDAVSRATAAKCAEYVTGPYRFVELDGVSHWVPEQAPDRLADIIVDRVEGARV</sequence>
<protein>
    <submittedName>
        <fullName evidence="3">Alpha/beta fold hydrolase</fullName>
    </submittedName>
</protein>
<dbReference type="InterPro" id="IPR000073">
    <property type="entry name" value="AB_hydrolase_1"/>
</dbReference>
<evidence type="ECO:0000313" key="3">
    <source>
        <dbReference type="EMBL" id="MFD1815508.1"/>
    </source>
</evidence>
<dbReference type="RefSeq" id="WP_378487968.1">
    <property type="nucleotide sequence ID" value="NZ_JBHUFB010000021.1"/>
</dbReference>
<dbReference type="GO" id="GO:0016787">
    <property type="term" value="F:hydrolase activity"/>
    <property type="evidence" value="ECO:0007669"/>
    <property type="project" value="UniProtKB-KW"/>
</dbReference>
<accession>A0ABW4PBJ3</accession>
<organism evidence="3 4">
    <name type="scientific">Rhodococcus gannanensis</name>
    <dbReference type="NCBI Taxonomy" id="1960308"/>
    <lineage>
        <taxon>Bacteria</taxon>
        <taxon>Bacillati</taxon>
        <taxon>Actinomycetota</taxon>
        <taxon>Actinomycetes</taxon>
        <taxon>Mycobacteriales</taxon>
        <taxon>Nocardiaceae</taxon>
        <taxon>Rhodococcus</taxon>
    </lineage>
</organism>
<dbReference type="Proteomes" id="UP001597286">
    <property type="component" value="Unassembled WGS sequence"/>
</dbReference>
<reference evidence="4" key="1">
    <citation type="journal article" date="2019" name="Int. J. Syst. Evol. Microbiol.">
        <title>The Global Catalogue of Microorganisms (GCM) 10K type strain sequencing project: providing services to taxonomists for standard genome sequencing and annotation.</title>
        <authorList>
            <consortium name="The Broad Institute Genomics Platform"/>
            <consortium name="The Broad Institute Genome Sequencing Center for Infectious Disease"/>
            <person name="Wu L."/>
            <person name="Ma J."/>
        </authorList>
    </citation>
    <scope>NUCLEOTIDE SEQUENCE [LARGE SCALE GENOMIC DNA]</scope>
    <source>
        <strain evidence="4">DT72</strain>
    </source>
</reference>
<proteinExistence type="predicted"/>
<evidence type="ECO:0000313" key="4">
    <source>
        <dbReference type="Proteomes" id="UP001597286"/>
    </source>
</evidence>
<dbReference type="EMBL" id="JBHUFB010000021">
    <property type="protein sequence ID" value="MFD1815508.1"/>
    <property type="molecule type" value="Genomic_DNA"/>
</dbReference>
<dbReference type="SUPFAM" id="SSF53474">
    <property type="entry name" value="alpha/beta-Hydrolases"/>
    <property type="match status" value="1"/>
</dbReference>
<dbReference type="PRINTS" id="PR00111">
    <property type="entry name" value="ABHYDROLASE"/>
</dbReference>
<comment type="caution">
    <text evidence="3">The sequence shown here is derived from an EMBL/GenBank/DDBJ whole genome shotgun (WGS) entry which is preliminary data.</text>
</comment>
<dbReference type="InterPro" id="IPR029058">
    <property type="entry name" value="AB_hydrolase_fold"/>
</dbReference>
<gene>
    <name evidence="3" type="ORF">ACFSJG_25095</name>
</gene>
<keyword evidence="4" id="KW-1185">Reference proteome</keyword>
<dbReference type="PRINTS" id="PR00412">
    <property type="entry name" value="EPOXHYDRLASE"/>
</dbReference>
<dbReference type="Gene3D" id="3.40.50.1820">
    <property type="entry name" value="alpha/beta hydrolase"/>
    <property type="match status" value="1"/>
</dbReference>
<name>A0ABW4PBJ3_9NOCA</name>
<keyword evidence="1 3" id="KW-0378">Hydrolase</keyword>
<dbReference type="Pfam" id="PF00561">
    <property type="entry name" value="Abhydrolase_1"/>
    <property type="match status" value="1"/>
</dbReference>